<dbReference type="CDD" id="cd16328">
    <property type="entry name" value="RseA_N"/>
    <property type="match status" value="1"/>
</dbReference>
<dbReference type="PANTHER" id="PTHR38104:SF1">
    <property type="entry name" value="ANTI-SIGMA-E FACTOR RSEA"/>
    <property type="match status" value="1"/>
</dbReference>
<comment type="caution">
    <text evidence="2">The sequence shown here is derived from an EMBL/GenBank/DDBJ whole genome shotgun (WGS) entry which is preliminary data.</text>
</comment>
<dbReference type="EMBL" id="JADIKM010000003">
    <property type="protein sequence ID" value="MFK2904758.1"/>
    <property type="molecule type" value="Genomic_DNA"/>
</dbReference>
<proteinExistence type="predicted"/>
<dbReference type="InterPro" id="IPR052383">
    <property type="entry name" value="Anti-sigma-E_RseA-like"/>
</dbReference>
<dbReference type="Pfam" id="PF03872">
    <property type="entry name" value="RseA_N"/>
    <property type="match status" value="1"/>
</dbReference>
<protein>
    <submittedName>
        <fullName evidence="2">Sigma-E factor negative regulatory protein</fullName>
    </submittedName>
</protein>
<evidence type="ECO:0000313" key="3">
    <source>
        <dbReference type="Proteomes" id="UP001620460"/>
    </source>
</evidence>
<organism evidence="2 3">
    <name type="scientific">Dyella ginsengisoli</name>
    <dbReference type="NCBI Taxonomy" id="363848"/>
    <lineage>
        <taxon>Bacteria</taxon>
        <taxon>Pseudomonadati</taxon>
        <taxon>Pseudomonadota</taxon>
        <taxon>Gammaproteobacteria</taxon>
        <taxon>Lysobacterales</taxon>
        <taxon>Rhodanobacteraceae</taxon>
        <taxon>Dyella</taxon>
    </lineage>
</organism>
<dbReference type="InterPro" id="IPR036147">
    <property type="entry name" value="Anti-sigma_E_RseA_N_sf"/>
</dbReference>
<accession>A0ABW8JUD7</accession>
<dbReference type="PANTHER" id="PTHR38104">
    <property type="match status" value="1"/>
</dbReference>
<name>A0ABW8JUD7_9GAMM</name>
<dbReference type="RefSeq" id="WP_404633577.1">
    <property type="nucleotide sequence ID" value="NZ_JADIKM010000003.1"/>
</dbReference>
<feature type="domain" description="Anti sigma-E protein RseA N-terminal" evidence="1">
    <location>
        <begin position="6"/>
        <end position="76"/>
    </location>
</feature>
<keyword evidence="3" id="KW-1185">Reference proteome</keyword>
<dbReference type="Proteomes" id="UP001620460">
    <property type="component" value="Unassembled WGS sequence"/>
</dbReference>
<dbReference type="SUPFAM" id="SSF89069">
    <property type="entry name" value="N-terminal, cytoplasmic domain of anti-sigmaE factor RseA"/>
    <property type="match status" value="1"/>
</dbReference>
<dbReference type="InterPro" id="IPR005572">
    <property type="entry name" value="Anti-sigma_E_RseA_N"/>
</dbReference>
<dbReference type="Gene3D" id="1.10.10.880">
    <property type="entry name" value="Anti sigma-E protein RseA, N-terminal domain"/>
    <property type="match status" value="1"/>
</dbReference>
<evidence type="ECO:0000259" key="1">
    <source>
        <dbReference type="Pfam" id="PF03872"/>
    </source>
</evidence>
<reference evidence="2 3" key="1">
    <citation type="submission" date="2020-10" db="EMBL/GenBank/DDBJ databases">
        <title>Phylogeny of dyella-like bacteria.</title>
        <authorList>
            <person name="Fu J."/>
        </authorList>
    </citation>
    <scope>NUCLEOTIDE SEQUENCE [LARGE SCALE GENOMIC DNA]</scope>
    <source>
        <strain evidence="2 3">Gsoil3046</strain>
    </source>
</reference>
<evidence type="ECO:0000313" key="2">
    <source>
        <dbReference type="EMBL" id="MFK2904758.1"/>
    </source>
</evidence>
<gene>
    <name evidence="2" type="ORF">ISP17_12405</name>
</gene>
<sequence length="212" mass="22468">MSNNPEQLSAGMDGELGAEELRFLLRRLDHDASLQVRWSSFHVASASLRGELPTLASSSFADRVMRAIEAETAAVTGARERRSNHWLKLSAGGAIAASVAVVALMASRPAGHSVDAPLAAPSVARVSEPTALPAQAAPAAVPAWLSSTNAFRYSQQAAFPAGDAISPYEQSLSPYRVNGYRTQQNADGSYLLLIDPTRQAARRSVREAAVAQ</sequence>